<dbReference type="EMBL" id="JADIMT010000055">
    <property type="protein sequence ID" value="MBO8436241.1"/>
    <property type="molecule type" value="Genomic_DNA"/>
</dbReference>
<feature type="transmembrane region" description="Helical" evidence="1">
    <location>
        <begin position="12"/>
        <end position="31"/>
    </location>
</feature>
<evidence type="ECO:0000313" key="3">
    <source>
        <dbReference type="Proteomes" id="UP000823615"/>
    </source>
</evidence>
<organism evidence="2 3">
    <name type="scientific">Candidatus Ornithospirochaeta stercoripullorum</name>
    <dbReference type="NCBI Taxonomy" id="2840899"/>
    <lineage>
        <taxon>Bacteria</taxon>
        <taxon>Pseudomonadati</taxon>
        <taxon>Spirochaetota</taxon>
        <taxon>Spirochaetia</taxon>
        <taxon>Spirochaetales</taxon>
        <taxon>Spirochaetaceae</taxon>
        <taxon>Spirochaetaceae incertae sedis</taxon>
        <taxon>Candidatus Ornithospirochaeta</taxon>
    </lineage>
</organism>
<protein>
    <submittedName>
        <fullName evidence="2">DUF1538 domain-containing protein</fullName>
    </submittedName>
</protein>
<name>A0A9D9DZ44_9SPIO</name>
<feature type="transmembrane region" description="Helical" evidence="1">
    <location>
        <begin position="146"/>
        <end position="168"/>
    </location>
</feature>
<reference evidence="2" key="1">
    <citation type="submission" date="2020-10" db="EMBL/GenBank/DDBJ databases">
        <authorList>
            <person name="Gilroy R."/>
        </authorList>
    </citation>
    <scope>NUCLEOTIDE SEQUENCE</scope>
    <source>
        <strain evidence="2">7293</strain>
    </source>
</reference>
<keyword evidence="1" id="KW-0812">Transmembrane</keyword>
<feature type="transmembrane region" description="Helical" evidence="1">
    <location>
        <begin position="174"/>
        <end position="192"/>
    </location>
</feature>
<feature type="transmembrane region" description="Helical" evidence="1">
    <location>
        <begin position="115"/>
        <end position="134"/>
    </location>
</feature>
<keyword evidence="1" id="KW-0472">Membrane</keyword>
<dbReference type="AlphaFoldDB" id="A0A9D9DZ44"/>
<feature type="transmembrane region" description="Helical" evidence="1">
    <location>
        <begin position="78"/>
        <end position="95"/>
    </location>
</feature>
<feature type="transmembrane region" description="Helical" evidence="1">
    <location>
        <begin position="357"/>
        <end position="379"/>
    </location>
</feature>
<proteinExistence type="predicted"/>
<sequence>MNIVRQLKETSLSVLPIGALTLVLSLITGVMDGHGVLRFLLSCFLVIIGLTIFLTGVEIGITPIGGRIGSALTKSRSLITMLIAAFVLGVIITLPEPDVQVLASEVHAASPGTPTTPLVLAIALGVGLFFAISLSRTVLSWSMKTVMFICYALLFALSIFSDDFFISIGFDSGGATTGPLSVPFIMALGMGVASMRKHNSEADFGYVAISSVGPVLFVLIFGLVTGGNATAQEMAAETDVIPFINLLLIKLKETGFSLLPLVVVCLLMQFFVLKTPKTEAIREAIGVVYAYLGIVLFFTGVDYSFSSVARNLGEALISINQFLLYGAAFLFGLSVVLAEPAVIVLTEQVEEVSSGRISRKVMLATLALGVALAVVLSLIRTVYNLPIWMFLLPGYALIIILMIWTPGLFSAIAFDSGGVATGPMSSAFLLPIAIGAASGTDGATLSSSFGMIAMIAMMPILLIEILGIIYRIKTTQRGNL</sequence>
<keyword evidence="1" id="KW-1133">Transmembrane helix</keyword>
<feature type="transmembrane region" description="Helical" evidence="1">
    <location>
        <begin position="385"/>
        <end position="405"/>
    </location>
</feature>
<feature type="transmembrane region" description="Helical" evidence="1">
    <location>
        <begin position="417"/>
        <end position="437"/>
    </location>
</feature>
<feature type="transmembrane region" description="Helical" evidence="1">
    <location>
        <begin position="285"/>
        <end position="303"/>
    </location>
</feature>
<evidence type="ECO:0000256" key="1">
    <source>
        <dbReference type="SAM" id="Phobius"/>
    </source>
</evidence>
<dbReference type="Pfam" id="PF07556">
    <property type="entry name" value="DUF1538"/>
    <property type="match status" value="2"/>
</dbReference>
<feature type="transmembrane region" description="Helical" evidence="1">
    <location>
        <begin position="37"/>
        <end position="57"/>
    </location>
</feature>
<dbReference type="InterPro" id="IPR011435">
    <property type="entry name" value="UmpAB"/>
</dbReference>
<feature type="transmembrane region" description="Helical" evidence="1">
    <location>
        <begin position="204"/>
        <end position="224"/>
    </location>
</feature>
<gene>
    <name evidence="2" type="ORF">IAA97_04615</name>
</gene>
<accession>A0A9D9DZ44</accession>
<comment type="caution">
    <text evidence="2">The sequence shown here is derived from an EMBL/GenBank/DDBJ whole genome shotgun (WGS) entry which is preliminary data.</text>
</comment>
<dbReference type="Proteomes" id="UP000823615">
    <property type="component" value="Unassembled WGS sequence"/>
</dbReference>
<evidence type="ECO:0000313" key="2">
    <source>
        <dbReference type="EMBL" id="MBO8436241.1"/>
    </source>
</evidence>
<feature type="transmembrane region" description="Helical" evidence="1">
    <location>
        <begin position="323"/>
        <end position="345"/>
    </location>
</feature>
<feature type="transmembrane region" description="Helical" evidence="1">
    <location>
        <begin position="449"/>
        <end position="470"/>
    </location>
</feature>
<feature type="transmembrane region" description="Helical" evidence="1">
    <location>
        <begin position="255"/>
        <end position="273"/>
    </location>
</feature>
<reference evidence="2" key="2">
    <citation type="journal article" date="2021" name="PeerJ">
        <title>Extensive microbial diversity within the chicken gut microbiome revealed by metagenomics and culture.</title>
        <authorList>
            <person name="Gilroy R."/>
            <person name="Ravi A."/>
            <person name="Getino M."/>
            <person name="Pursley I."/>
            <person name="Horton D.L."/>
            <person name="Alikhan N.F."/>
            <person name="Baker D."/>
            <person name="Gharbi K."/>
            <person name="Hall N."/>
            <person name="Watson M."/>
            <person name="Adriaenssens E.M."/>
            <person name="Foster-Nyarko E."/>
            <person name="Jarju S."/>
            <person name="Secka A."/>
            <person name="Antonio M."/>
            <person name="Oren A."/>
            <person name="Chaudhuri R.R."/>
            <person name="La Ragione R."/>
            <person name="Hildebrand F."/>
            <person name="Pallen M.J."/>
        </authorList>
    </citation>
    <scope>NUCLEOTIDE SEQUENCE</scope>
    <source>
        <strain evidence="2">7293</strain>
    </source>
</reference>